<dbReference type="InterPro" id="IPR006094">
    <property type="entry name" value="Oxid_FAD_bind_N"/>
</dbReference>
<organism evidence="2 3">
    <name type="scientific">Aspergillus transmontanensis</name>
    <dbReference type="NCBI Taxonomy" id="1034304"/>
    <lineage>
        <taxon>Eukaryota</taxon>
        <taxon>Fungi</taxon>
        <taxon>Dikarya</taxon>
        <taxon>Ascomycota</taxon>
        <taxon>Pezizomycotina</taxon>
        <taxon>Eurotiomycetes</taxon>
        <taxon>Eurotiomycetidae</taxon>
        <taxon>Eurotiales</taxon>
        <taxon>Aspergillaceae</taxon>
        <taxon>Aspergillus</taxon>
        <taxon>Aspergillus subgen. Circumdati</taxon>
    </lineage>
</organism>
<dbReference type="GO" id="GO:0050660">
    <property type="term" value="F:flavin adenine dinucleotide binding"/>
    <property type="evidence" value="ECO:0007669"/>
    <property type="project" value="InterPro"/>
</dbReference>
<protein>
    <recommendedName>
        <fullName evidence="1">FAD linked oxidase N-terminal domain-containing protein</fullName>
    </recommendedName>
</protein>
<evidence type="ECO:0000313" key="3">
    <source>
        <dbReference type="Proteomes" id="UP000325433"/>
    </source>
</evidence>
<dbReference type="EMBL" id="ML738322">
    <property type="protein sequence ID" value="KAE8313961.1"/>
    <property type="molecule type" value="Genomic_DNA"/>
</dbReference>
<evidence type="ECO:0000313" key="2">
    <source>
        <dbReference type="EMBL" id="KAE8313961.1"/>
    </source>
</evidence>
<dbReference type="AlphaFoldDB" id="A0A5N6VZP7"/>
<dbReference type="Gene3D" id="3.30.465.10">
    <property type="match status" value="1"/>
</dbReference>
<keyword evidence="3" id="KW-1185">Reference proteome</keyword>
<dbReference type="Proteomes" id="UP000325433">
    <property type="component" value="Unassembled WGS sequence"/>
</dbReference>
<dbReference type="InterPro" id="IPR016169">
    <property type="entry name" value="FAD-bd_PCMH_sub2"/>
</dbReference>
<evidence type="ECO:0000259" key="1">
    <source>
        <dbReference type="Pfam" id="PF01565"/>
    </source>
</evidence>
<dbReference type="Pfam" id="PF01565">
    <property type="entry name" value="FAD_binding_4"/>
    <property type="match status" value="1"/>
</dbReference>
<sequence length="167" mass="18292">MGPLAHYAVNVTSTTDVQKVLYLTDKRNIRLAIRNTGYDYMGKSPGPAAVAFWTHHLKSIQSMPGYTHYNGPTMRIGAGIQGFEAQNAAHKSGFVIVTGHYPDIRIAGGYTQGGGHGPLGSRYRHRQVYVDGQKLMTNALFPQLEALTAPEELAGAYLNEDAWNELD</sequence>
<dbReference type="InterPro" id="IPR036318">
    <property type="entry name" value="FAD-bd_PCMH-like_sf"/>
</dbReference>
<accession>A0A5N6VZP7</accession>
<feature type="domain" description="FAD linked oxidase N-terminal" evidence="1">
    <location>
        <begin position="7"/>
        <end position="136"/>
    </location>
</feature>
<name>A0A5N6VZP7_9EURO</name>
<gene>
    <name evidence="2" type="ORF">BDV41DRAFT_576380</name>
</gene>
<dbReference type="SUPFAM" id="SSF56176">
    <property type="entry name" value="FAD-binding/transporter-associated domain-like"/>
    <property type="match status" value="1"/>
</dbReference>
<proteinExistence type="predicted"/>
<reference evidence="3" key="1">
    <citation type="submission" date="2019-04" db="EMBL/GenBank/DDBJ databases">
        <title>Friends and foes A comparative genomics studyof 23 Aspergillus species from section Flavi.</title>
        <authorList>
            <consortium name="DOE Joint Genome Institute"/>
            <person name="Kjaerbolling I."/>
            <person name="Vesth T."/>
            <person name="Frisvad J.C."/>
            <person name="Nybo J.L."/>
            <person name="Theobald S."/>
            <person name="Kildgaard S."/>
            <person name="Isbrandt T."/>
            <person name="Kuo A."/>
            <person name="Sato A."/>
            <person name="Lyhne E.K."/>
            <person name="Kogle M.E."/>
            <person name="Wiebenga A."/>
            <person name="Kun R.S."/>
            <person name="Lubbers R.J."/>
            <person name="Makela M.R."/>
            <person name="Barry K."/>
            <person name="Chovatia M."/>
            <person name="Clum A."/>
            <person name="Daum C."/>
            <person name="Haridas S."/>
            <person name="He G."/>
            <person name="LaButti K."/>
            <person name="Lipzen A."/>
            <person name="Mondo S."/>
            <person name="Riley R."/>
            <person name="Salamov A."/>
            <person name="Simmons B.A."/>
            <person name="Magnuson J.K."/>
            <person name="Henrissat B."/>
            <person name="Mortensen U.H."/>
            <person name="Larsen T.O."/>
            <person name="Devries R.P."/>
            <person name="Grigoriev I.V."/>
            <person name="Machida M."/>
            <person name="Baker S.E."/>
            <person name="Andersen M.R."/>
        </authorList>
    </citation>
    <scope>NUCLEOTIDE SEQUENCE [LARGE SCALE GENOMIC DNA]</scope>
    <source>
        <strain evidence="3">CBS 130015</strain>
    </source>
</reference>